<protein>
    <submittedName>
        <fullName evidence="1">Tail protein</fullName>
    </submittedName>
</protein>
<name>A0AAU8GE62_9CAUD</name>
<organism evidence="1">
    <name type="scientific">Salmonella phage vB_SEnST11_KE22</name>
    <dbReference type="NCBI Taxonomy" id="3161173"/>
    <lineage>
        <taxon>Viruses</taxon>
        <taxon>Duplodnaviria</taxon>
        <taxon>Heunggongvirae</taxon>
        <taxon>Uroviricota</taxon>
        <taxon>Caudoviricetes</taxon>
        <taxon>Vequintavirinae</taxon>
        <taxon>Seunavirus</taxon>
    </lineage>
</organism>
<sequence>MYEDLLGRPASNAETKMLDRGFIPPFKFGEKVGLVTVKNVVATITGVVLFAIPPRPINPHPGLAWGFRLDRHPEYLPGESLKRLQPEQ</sequence>
<dbReference type="EMBL" id="PP856721">
    <property type="protein sequence ID" value="XCH40278.1"/>
    <property type="molecule type" value="Genomic_DNA"/>
</dbReference>
<accession>A0AAU8GE62</accession>
<reference evidence="1" key="1">
    <citation type="submission" date="2024-05" db="EMBL/GenBank/DDBJ databases">
        <authorList>
            <person name="Mugo M.M."/>
            <person name="Musyoki A.M."/>
            <person name="Makumi A.M."/>
            <person name="Mutai I."/>
            <person name="Drechsel O."/>
            <person name="Kering K.K."/>
            <person name="Muturi P."/>
            <person name="Mbae C.K."/>
            <person name="Kariuki S.M."/>
        </authorList>
    </citation>
    <scope>NUCLEOTIDE SEQUENCE</scope>
</reference>
<evidence type="ECO:0000313" key="1">
    <source>
        <dbReference type="EMBL" id="XCH40278.1"/>
    </source>
</evidence>
<gene>
    <name evidence="1" type="ORF">NDDWPVAN_CDS0152</name>
</gene>
<proteinExistence type="predicted"/>